<dbReference type="PANTHER" id="PTHR30093">
    <property type="entry name" value="GENERAL SECRETION PATHWAY PROTEIN G"/>
    <property type="match status" value="1"/>
</dbReference>
<evidence type="ECO:0000313" key="4">
    <source>
        <dbReference type="Proteomes" id="UP000318053"/>
    </source>
</evidence>
<feature type="domain" description="DUF1559" evidence="2">
    <location>
        <begin position="45"/>
        <end position="338"/>
    </location>
</feature>
<reference evidence="3 4" key="1">
    <citation type="submission" date="2019-02" db="EMBL/GenBank/DDBJ databases">
        <title>Deep-cultivation of Planctomycetes and their phenomic and genomic characterization uncovers novel biology.</title>
        <authorList>
            <person name="Wiegand S."/>
            <person name="Jogler M."/>
            <person name="Boedeker C."/>
            <person name="Pinto D."/>
            <person name="Vollmers J."/>
            <person name="Rivas-Marin E."/>
            <person name="Kohn T."/>
            <person name="Peeters S.H."/>
            <person name="Heuer A."/>
            <person name="Rast P."/>
            <person name="Oberbeckmann S."/>
            <person name="Bunk B."/>
            <person name="Jeske O."/>
            <person name="Meyerdierks A."/>
            <person name="Storesund J.E."/>
            <person name="Kallscheuer N."/>
            <person name="Luecker S."/>
            <person name="Lage O.M."/>
            <person name="Pohl T."/>
            <person name="Merkel B.J."/>
            <person name="Hornburger P."/>
            <person name="Mueller R.-W."/>
            <person name="Bruemmer F."/>
            <person name="Labrenz M."/>
            <person name="Spormann A.M."/>
            <person name="Op Den Camp H."/>
            <person name="Overmann J."/>
            <person name="Amann R."/>
            <person name="Jetten M.S.M."/>
            <person name="Mascher T."/>
            <person name="Medema M.H."/>
            <person name="Devos D.P."/>
            <person name="Kaster A.-K."/>
            <person name="Ovreas L."/>
            <person name="Rohde M."/>
            <person name="Galperin M.Y."/>
            <person name="Jogler C."/>
        </authorList>
    </citation>
    <scope>NUCLEOTIDE SEQUENCE [LARGE SCALE GENOMIC DNA]</scope>
    <source>
        <strain evidence="3 4">CA85</strain>
    </source>
</reference>
<sequence>MDHLIWIETRRRPTGFTLLELFFVIATIMILVGLLLPAMRTSSVAARRMSCSNNFKQVGLAMHLYHTSYQQLPPAMGGTGSFSGDDQGTSHWRDNAGRLSGLVAMLPYLEQQALWDQINSPLQDASVTYPAMGPAPTRATYDPWATQISVLRCPSDPAEPTPFGLTNYAFCIGDAGRDLYHEKTSDSGELLPPRGVFAAASQRQTRFKDVLDGLANTIAMTEIANRSDRMIKGSYLVEQPVAFLDAPQDARQFVDPQRPAFYVEEAPLSELGRGGRWADGAAGVALINTILPPNQISFAVDGLDAVDGVYSGGSHHAGGMHVLMADGAVKFITDSIESGDFGASAPNAWSDRASPYGLWGTLGTAACDDSVDGFE</sequence>
<dbReference type="PANTHER" id="PTHR30093:SF2">
    <property type="entry name" value="TYPE II SECRETION SYSTEM PROTEIN H"/>
    <property type="match status" value="1"/>
</dbReference>
<protein>
    <recommendedName>
        <fullName evidence="2">DUF1559 domain-containing protein</fullName>
    </recommendedName>
</protein>
<organism evidence="3 4">
    <name type="scientific">Allorhodopirellula solitaria</name>
    <dbReference type="NCBI Taxonomy" id="2527987"/>
    <lineage>
        <taxon>Bacteria</taxon>
        <taxon>Pseudomonadati</taxon>
        <taxon>Planctomycetota</taxon>
        <taxon>Planctomycetia</taxon>
        <taxon>Pirellulales</taxon>
        <taxon>Pirellulaceae</taxon>
        <taxon>Allorhodopirellula</taxon>
    </lineage>
</organism>
<dbReference type="InterPro" id="IPR027558">
    <property type="entry name" value="Pre_pil_HX9DG_C"/>
</dbReference>
<evidence type="ECO:0000256" key="1">
    <source>
        <dbReference type="SAM" id="Phobius"/>
    </source>
</evidence>
<keyword evidence="4" id="KW-1185">Reference proteome</keyword>
<gene>
    <name evidence="3" type="ORF">CA85_36940</name>
</gene>
<dbReference type="InterPro" id="IPR011453">
    <property type="entry name" value="DUF1559"/>
</dbReference>
<dbReference type="RefSeq" id="WP_146392622.1">
    <property type="nucleotide sequence ID" value="NZ_SJPK01000010.1"/>
</dbReference>
<keyword evidence="1" id="KW-1133">Transmembrane helix</keyword>
<comment type="caution">
    <text evidence="3">The sequence shown here is derived from an EMBL/GenBank/DDBJ whole genome shotgun (WGS) entry which is preliminary data.</text>
</comment>
<dbReference type="SUPFAM" id="SSF54523">
    <property type="entry name" value="Pili subunits"/>
    <property type="match status" value="1"/>
</dbReference>
<dbReference type="InterPro" id="IPR045584">
    <property type="entry name" value="Pilin-like"/>
</dbReference>
<evidence type="ECO:0000313" key="3">
    <source>
        <dbReference type="EMBL" id="TWT64561.1"/>
    </source>
</evidence>
<keyword evidence="1" id="KW-0812">Transmembrane</keyword>
<dbReference type="OrthoDB" id="241541at2"/>
<accession>A0A5C5XQ08</accession>
<evidence type="ECO:0000259" key="2">
    <source>
        <dbReference type="Pfam" id="PF07596"/>
    </source>
</evidence>
<name>A0A5C5XQ08_9BACT</name>
<dbReference type="Gene3D" id="3.30.700.10">
    <property type="entry name" value="Glycoprotein, Type 4 Pilin"/>
    <property type="match status" value="1"/>
</dbReference>
<dbReference type="PROSITE" id="PS00409">
    <property type="entry name" value="PROKAR_NTER_METHYL"/>
    <property type="match status" value="1"/>
</dbReference>
<dbReference type="AlphaFoldDB" id="A0A5C5XQ08"/>
<dbReference type="EMBL" id="SJPK01000010">
    <property type="protein sequence ID" value="TWT64561.1"/>
    <property type="molecule type" value="Genomic_DNA"/>
</dbReference>
<keyword evidence="1" id="KW-0472">Membrane</keyword>
<feature type="transmembrane region" description="Helical" evidence="1">
    <location>
        <begin position="21"/>
        <end position="39"/>
    </location>
</feature>
<dbReference type="NCBIfam" id="TIGR04294">
    <property type="entry name" value="pre_pil_HX9DG"/>
    <property type="match status" value="1"/>
</dbReference>
<dbReference type="InterPro" id="IPR012902">
    <property type="entry name" value="N_methyl_site"/>
</dbReference>
<dbReference type="Proteomes" id="UP000318053">
    <property type="component" value="Unassembled WGS sequence"/>
</dbReference>
<dbReference type="Pfam" id="PF07596">
    <property type="entry name" value="SBP_bac_10"/>
    <property type="match status" value="1"/>
</dbReference>
<proteinExistence type="predicted"/>